<gene>
    <name evidence="3" type="primary">TPRG1L</name>
    <name evidence="3" type="ORF">Ciccas_007454</name>
</gene>
<organism evidence="3 4">
    <name type="scientific">Cichlidogyrus casuarinus</name>
    <dbReference type="NCBI Taxonomy" id="1844966"/>
    <lineage>
        <taxon>Eukaryota</taxon>
        <taxon>Metazoa</taxon>
        <taxon>Spiralia</taxon>
        <taxon>Lophotrochozoa</taxon>
        <taxon>Platyhelminthes</taxon>
        <taxon>Monogenea</taxon>
        <taxon>Monopisthocotylea</taxon>
        <taxon>Dactylogyridea</taxon>
        <taxon>Ancyrocephalidae</taxon>
        <taxon>Cichlidogyrus</taxon>
    </lineage>
</organism>
<evidence type="ECO:0000313" key="3">
    <source>
        <dbReference type="EMBL" id="KAL3313935.1"/>
    </source>
</evidence>
<dbReference type="Proteomes" id="UP001626550">
    <property type="component" value="Unassembled WGS sequence"/>
</dbReference>
<proteinExistence type="inferred from homology"/>
<name>A0ABD2Q2U1_9PLAT</name>
<evidence type="ECO:0000259" key="2">
    <source>
        <dbReference type="PROSITE" id="PS51791"/>
    </source>
</evidence>
<dbReference type="EMBL" id="JBJKFK010001148">
    <property type="protein sequence ID" value="KAL3313935.1"/>
    <property type="molecule type" value="Genomic_DNA"/>
</dbReference>
<keyword evidence="4" id="KW-1185">Reference proteome</keyword>
<dbReference type="PANTHER" id="PTHR31108">
    <property type="entry name" value="TUMOR PROTEIN P63-REGULATED GENE 1-LIKE PROTEIN"/>
    <property type="match status" value="1"/>
</dbReference>
<evidence type="ECO:0000256" key="1">
    <source>
        <dbReference type="ARBA" id="ARBA00009163"/>
    </source>
</evidence>
<feature type="domain" description="HSac2" evidence="2">
    <location>
        <begin position="46"/>
        <end position="197"/>
    </location>
</feature>
<dbReference type="InterPro" id="IPR022158">
    <property type="entry name" value="Inositol_phosphatase"/>
</dbReference>
<accession>A0ABD2Q2U1</accession>
<comment type="similarity">
    <text evidence="1">Belongs to the TPRG1 family.</text>
</comment>
<sequence length="268" mass="29530">MNFADVLEKIPKPSDITGHLPHVSVPSLPIFSGSKNEDAGRSPLHMTRDDMQIMLDLIQQSVLAPEDGAFGALWILTYIDHWNNEHERLVVLTERAFYIIKFDFIARKVKDIRRVGIGQVVNVVTGPLTYPSKSLMPMRTSPGVQINWGDTNDVSVTQKWNPLCRNLPYAIFTHHPVLIKLNQLPQGQTSFPGLGIGNDTAPGAPYDVNNFLNALKDACSGQSVSFNNGEILIESYGNLGSVVFNQTNLGFAKDKNVANGEEAAHAHQ</sequence>
<dbReference type="PROSITE" id="PS51791">
    <property type="entry name" value="HSAC2"/>
    <property type="match status" value="1"/>
</dbReference>
<comment type="caution">
    <text evidence="3">The sequence shown here is derived from an EMBL/GenBank/DDBJ whole genome shotgun (WGS) entry which is preliminary data.</text>
</comment>
<dbReference type="AlphaFoldDB" id="A0ABD2Q2U1"/>
<dbReference type="PANTHER" id="PTHR31108:SF1">
    <property type="entry name" value="HSAC2 DOMAIN-CONTAINING PROTEIN"/>
    <property type="match status" value="1"/>
</dbReference>
<reference evidence="3 4" key="1">
    <citation type="submission" date="2024-11" db="EMBL/GenBank/DDBJ databases">
        <title>Adaptive evolution of stress response genes in parasites aligns with host niche diversity.</title>
        <authorList>
            <person name="Hahn C."/>
            <person name="Resl P."/>
        </authorList>
    </citation>
    <scope>NUCLEOTIDE SEQUENCE [LARGE SCALE GENOMIC DNA]</scope>
    <source>
        <strain evidence="3">EGGRZ-B1_66</strain>
        <tissue evidence="3">Body</tissue>
    </source>
</reference>
<dbReference type="Pfam" id="PF12456">
    <property type="entry name" value="hSac2"/>
    <property type="match status" value="1"/>
</dbReference>
<protein>
    <submittedName>
        <fullName evidence="3">Tumor protein p63 regulated</fullName>
    </submittedName>
</protein>
<dbReference type="InterPro" id="IPR034753">
    <property type="entry name" value="hSac2"/>
</dbReference>
<evidence type="ECO:0000313" key="4">
    <source>
        <dbReference type="Proteomes" id="UP001626550"/>
    </source>
</evidence>
<dbReference type="InterPro" id="IPR040242">
    <property type="entry name" value="TPRG1-like"/>
</dbReference>